<comment type="caution">
    <text evidence="1">The sequence shown here is derived from an EMBL/GenBank/DDBJ whole genome shotgun (WGS) entry which is preliminary data.</text>
</comment>
<proteinExistence type="predicted"/>
<accession>A0ACB8EAH1</accession>
<name>A0ACB8EAH1_9SAUR</name>
<organism evidence="1 2">
    <name type="scientific">Sphaerodactylus townsendi</name>
    <dbReference type="NCBI Taxonomy" id="933632"/>
    <lineage>
        <taxon>Eukaryota</taxon>
        <taxon>Metazoa</taxon>
        <taxon>Chordata</taxon>
        <taxon>Craniata</taxon>
        <taxon>Vertebrata</taxon>
        <taxon>Euteleostomi</taxon>
        <taxon>Lepidosauria</taxon>
        <taxon>Squamata</taxon>
        <taxon>Bifurcata</taxon>
        <taxon>Gekkota</taxon>
        <taxon>Sphaerodactylidae</taxon>
        <taxon>Sphaerodactylus</taxon>
    </lineage>
</organism>
<evidence type="ECO:0000313" key="2">
    <source>
        <dbReference type="Proteomes" id="UP000827872"/>
    </source>
</evidence>
<sequence length="333" mass="35582">MLSVHSILVMGSNGGIGLKLVWQLAGESNGPECVFATCWAPEGPQAHVKVVVCKKGIALEAAGILLSSQETGDNIKMLNARSVLVTGSNRGIGLELVRQLVGQSKKPEWIFATCRDPKGPRAQDLKNLADKHQSVKIIPMDTNDPSSVKAAAAQVTEKLQGAGLNLLINNAGIVKPGCLESETAEDMSEVYKTNVIGPMIVSQAFLPLLRKASQESPQKGMSCSKAAIVNMSSEAGSITNLLVFDLGHVLGYRCSKAALNMLTRCQSRGWAKDEILCIALHPGIVKTDMIQVDQGQAPLTVDDSVQAMLKTLGHLSEKDSGTFLNWEGETLPW</sequence>
<dbReference type="Proteomes" id="UP000827872">
    <property type="component" value="Linkage Group LG14"/>
</dbReference>
<gene>
    <name evidence="1" type="ORF">K3G42_008614</name>
</gene>
<keyword evidence="2" id="KW-1185">Reference proteome</keyword>
<evidence type="ECO:0000313" key="1">
    <source>
        <dbReference type="EMBL" id="KAH7989358.1"/>
    </source>
</evidence>
<dbReference type="EMBL" id="CM037627">
    <property type="protein sequence ID" value="KAH7989358.1"/>
    <property type="molecule type" value="Genomic_DNA"/>
</dbReference>
<protein>
    <submittedName>
        <fullName evidence="1">Uncharacterized protein</fullName>
    </submittedName>
</protein>
<reference evidence="1" key="1">
    <citation type="submission" date="2021-08" db="EMBL/GenBank/DDBJ databases">
        <title>The first chromosome-level gecko genome reveals the dynamic sex chromosomes of Neotropical dwarf geckos (Sphaerodactylidae: Sphaerodactylus).</title>
        <authorList>
            <person name="Pinto B.J."/>
            <person name="Keating S.E."/>
            <person name="Gamble T."/>
        </authorList>
    </citation>
    <scope>NUCLEOTIDE SEQUENCE</scope>
    <source>
        <strain evidence="1">TG3544</strain>
    </source>
</reference>